<keyword evidence="4" id="KW-1185">Reference proteome</keyword>
<evidence type="ECO:0000313" key="4">
    <source>
        <dbReference type="Proteomes" id="UP000298061"/>
    </source>
</evidence>
<reference evidence="3 4" key="1">
    <citation type="submission" date="2019-02" db="EMBL/GenBank/DDBJ databases">
        <title>Genome sequencing of the rare red list fungi Hericium alpestre (H. flagellum).</title>
        <authorList>
            <person name="Buettner E."/>
            <person name="Kellner H."/>
        </authorList>
    </citation>
    <scope>NUCLEOTIDE SEQUENCE [LARGE SCALE GENOMIC DNA]</scope>
    <source>
        <strain evidence="3 4">DSM 108284</strain>
    </source>
</reference>
<sequence length="478" mass="53784">MPCFAYPNPTSASPIPFSYERRHFTVKTVPDDFPYELVRDNGLQIHYFEFRGPGPPPNDLGHPGDVWLNVKPGEYNLYARMQSHWELWPGPRKAKKHMFAHPLVPGRYLWCTRKHVLWYTCDGIRKSASLQTRGEEEDFGRTRYRTVGPMERGGARNATTTNDNVSRLPLRTAEEAVAKIIETEEEERRQGREPPDARRRRPREGEGEGEASSSSRKRTRTDEDDLLSGEESQTPTPPTVQQPAEAHNLQHFISHPFPIQPAASTSSSSLSQALGPQPQPQPAIPSPQANYPPAGTVHRPPQHQAYPHPQPPPQTNAAPPTTPFTPSNQLTSPNVTPDRARLIEHELLRMRDEGRRLTEENRRLNQENARLGQENSRLTEENARFRVQAMATSNCPPELAAAVRESMNSTLGMRVNHILADAQEQRAARLEAERKLAELHEQLKKMTQAFQLPPSLSVADHSSLHTPGPSPRMSVSDA</sequence>
<evidence type="ECO:0000313" key="3">
    <source>
        <dbReference type="EMBL" id="TFY76835.1"/>
    </source>
</evidence>
<name>A0A4Y9ZQG4_9AGAM</name>
<feature type="region of interest" description="Disordered" evidence="2">
    <location>
        <begin position="258"/>
        <end position="337"/>
    </location>
</feature>
<keyword evidence="1" id="KW-0175">Coiled coil</keyword>
<dbReference type="Proteomes" id="UP000298061">
    <property type="component" value="Unassembled WGS sequence"/>
</dbReference>
<comment type="caution">
    <text evidence="3">The sequence shown here is derived from an EMBL/GenBank/DDBJ whole genome shotgun (WGS) entry which is preliminary data.</text>
</comment>
<dbReference type="EMBL" id="SFCI01001075">
    <property type="protein sequence ID" value="TFY76835.1"/>
    <property type="molecule type" value="Genomic_DNA"/>
</dbReference>
<gene>
    <name evidence="3" type="ORF">EWM64_g7175</name>
</gene>
<protein>
    <submittedName>
        <fullName evidence="3">Uncharacterized protein</fullName>
    </submittedName>
</protein>
<dbReference type="AlphaFoldDB" id="A0A4Y9ZQG4"/>
<evidence type="ECO:0000256" key="1">
    <source>
        <dbReference type="SAM" id="Coils"/>
    </source>
</evidence>
<feature type="compositionally biased region" description="Low complexity" evidence="2">
    <location>
        <begin position="260"/>
        <end position="276"/>
    </location>
</feature>
<proteinExistence type="predicted"/>
<feature type="coiled-coil region" evidence="1">
    <location>
        <begin position="420"/>
        <end position="449"/>
    </location>
</feature>
<organism evidence="3 4">
    <name type="scientific">Hericium alpestre</name>
    <dbReference type="NCBI Taxonomy" id="135208"/>
    <lineage>
        <taxon>Eukaryota</taxon>
        <taxon>Fungi</taxon>
        <taxon>Dikarya</taxon>
        <taxon>Basidiomycota</taxon>
        <taxon>Agaricomycotina</taxon>
        <taxon>Agaricomycetes</taxon>
        <taxon>Russulales</taxon>
        <taxon>Hericiaceae</taxon>
        <taxon>Hericium</taxon>
    </lineage>
</organism>
<feature type="region of interest" description="Disordered" evidence="2">
    <location>
        <begin position="147"/>
        <end position="243"/>
    </location>
</feature>
<feature type="compositionally biased region" description="Basic and acidic residues" evidence="2">
    <location>
        <begin position="186"/>
        <end position="197"/>
    </location>
</feature>
<evidence type="ECO:0000256" key="2">
    <source>
        <dbReference type="SAM" id="MobiDB-lite"/>
    </source>
</evidence>
<dbReference type="OrthoDB" id="3067611at2759"/>
<feature type="region of interest" description="Disordered" evidence="2">
    <location>
        <begin position="454"/>
        <end position="478"/>
    </location>
</feature>
<feature type="coiled-coil region" evidence="1">
    <location>
        <begin position="347"/>
        <end position="381"/>
    </location>
</feature>
<accession>A0A4Y9ZQG4</accession>